<reference evidence="2" key="1">
    <citation type="submission" date="2020-03" db="EMBL/GenBank/DDBJ databases">
        <title>The deep terrestrial virosphere.</title>
        <authorList>
            <person name="Holmfeldt K."/>
            <person name="Nilsson E."/>
            <person name="Simone D."/>
            <person name="Lopez-Fernandez M."/>
            <person name="Wu X."/>
            <person name="de Brujin I."/>
            <person name="Lundin D."/>
            <person name="Andersson A."/>
            <person name="Bertilsson S."/>
            <person name="Dopson M."/>
        </authorList>
    </citation>
    <scope>NUCLEOTIDE SEQUENCE</scope>
    <source>
        <strain evidence="2">MM415A01353</strain>
    </source>
</reference>
<feature type="transmembrane region" description="Helical" evidence="1">
    <location>
        <begin position="39"/>
        <end position="57"/>
    </location>
</feature>
<evidence type="ECO:0000256" key="1">
    <source>
        <dbReference type="SAM" id="Phobius"/>
    </source>
</evidence>
<accession>A0A6M3K5U9</accession>
<evidence type="ECO:0000313" key="2">
    <source>
        <dbReference type="EMBL" id="QJA77211.1"/>
    </source>
</evidence>
<sequence length="260" mass="28795">MTNENETNAFSPYIRPIITLLVTFAFLALVFMGKIDPENLWYVAIGVIGFWFGDRFITKYASLVEKAALIDPKAPNGGDGNQTPTPLPVAPSQVVPIVVPQKAPIPFDPIAFKADVDANVAIDYAGIVNESTPFFEARDKVQYRWSSAGKLNNTKAVRDMWNVIVDYAKVRMATIWQKVLGQGEPSAEFLADPIKYVNDHFADFRNCPSCKPSSSPLVDIKWLALALNEGTYTSYLDLIDAQEQLDAINEDLDGSGNEVW</sequence>
<gene>
    <name evidence="2" type="ORF">MM415A01353_0021</name>
</gene>
<dbReference type="EMBL" id="MT142269">
    <property type="protein sequence ID" value="QJA77211.1"/>
    <property type="molecule type" value="Genomic_DNA"/>
</dbReference>
<proteinExistence type="predicted"/>
<organism evidence="2">
    <name type="scientific">viral metagenome</name>
    <dbReference type="NCBI Taxonomy" id="1070528"/>
    <lineage>
        <taxon>unclassified sequences</taxon>
        <taxon>metagenomes</taxon>
        <taxon>organismal metagenomes</taxon>
    </lineage>
</organism>
<name>A0A6M3K5U9_9ZZZZ</name>
<dbReference type="AlphaFoldDB" id="A0A6M3K5U9"/>
<keyword evidence="1" id="KW-0812">Transmembrane</keyword>
<keyword evidence="1" id="KW-0472">Membrane</keyword>
<keyword evidence="1" id="KW-1133">Transmembrane helix</keyword>
<protein>
    <submittedName>
        <fullName evidence="2">Uncharacterized protein</fullName>
    </submittedName>
</protein>
<feature type="transmembrane region" description="Helical" evidence="1">
    <location>
        <begin position="12"/>
        <end position="33"/>
    </location>
</feature>